<sequence>MGRKSVANSARHPRSLNPLSTAYMTRANRFQPVLAHERTLRRTCMRLRKSVVTASALVMLLSAAACGGSGGDEATAATGTCTTERIGGSVTQGTLLSPRGLDPVGQPGAAGSGGTEVQALFDTLITYNAETQAYEPQVAQSLDSNADHSVWTMKLRDGVTFGNGDALTADDVKRSIERHQSPSNTQVSRGEALTIASMDVVDPLTIRFTLNGPYPSFPHVLATDVGMVTNPRIVDAMGPDQFALNPRGAGVGPYELVRYTPGEEIVMAAKNDYWGGPVCIGTLRFISISGADATLDALRTGELDVALLREPPAIDEARAEGFESLPTLYNYGEGIVMNSASNRPTADVRLRKAITAAIDPEAINNRVFNGTALATSALIQESTPGLYSGEKGPAYDPDSARRLVDEVKSSGWNGSIRLLADNSPIRVNEAIAVKALLENVGITVELNTDMSLAEVLGRVASDRDYDLVIWGPNYTNEGLWALMNRQLNSQSKSNYYGYADDRMDAALAELRAADTIDKQQEIVGRMQTILNDSPVIANFAAYEEDNIHSNRVGGLLLTRGSVLRYDKAFVTGS</sequence>
<name>A0A2S8IMU9_RHOOP</name>
<dbReference type="AlphaFoldDB" id="A0A2S8IMU9"/>
<dbReference type="SUPFAM" id="SSF53850">
    <property type="entry name" value="Periplasmic binding protein-like II"/>
    <property type="match status" value="1"/>
</dbReference>
<keyword evidence="1" id="KW-0732">Signal</keyword>
<gene>
    <name evidence="4" type="ORF">C5613_36935</name>
</gene>
<evidence type="ECO:0000256" key="2">
    <source>
        <dbReference type="SAM" id="MobiDB-lite"/>
    </source>
</evidence>
<comment type="caution">
    <text evidence="4">The sequence shown here is derived from an EMBL/GenBank/DDBJ whole genome shotgun (WGS) entry which is preliminary data.</text>
</comment>
<dbReference type="GO" id="GO:1904680">
    <property type="term" value="F:peptide transmembrane transporter activity"/>
    <property type="evidence" value="ECO:0007669"/>
    <property type="project" value="TreeGrafter"/>
</dbReference>
<dbReference type="Proteomes" id="UP000239290">
    <property type="component" value="Unassembled WGS sequence"/>
</dbReference>
<dbReference type="GO" id="GO:0042597">
    <property type="term" value="C:periplasmic space"/>
    <property type="evidence" value="ECO:0007669"/>
    <property type="project" value="UniProtKB-ARBA"/>
</dbReference>
<accession>A0A2S8IMU9</accession>
<feature type="domain" description="Solute-binding protein family 5" evidence="3">
    <location>
        <begin position="134"/>
        <end position="489"/>
    </location>
</feature>
<protein>
    <recommendedName>
        <fullName evidence="3">Solute-binding protein family 5 domain-containing protein</fullName>
    </recommendedName>
</protein>
<feature type="region of interest" description="Disordered" evidence="2">
    <location>
        <begin position="1"/>
        <end position="20"/>
    </location>
</feature>
<dbReference type="Pfam" id="PF00496">
    <property type="entry name" value="SBP_bac_5"/>
    <property type="match status" value="1"/>
</dbReference>
<dbReference type="Gene3D" id="3.40.190.10">
    <property type="entry name" value="Periplasmic binding protein-like II"/>
    <property type="match status" value="1"/>
</dbReference>
<dbReference type="CDD" id="cd00995">
    <property type="entry name" value="PBP2_NikA_DppA_OppA_like"/>
    <property type="match status" value="1"/>
</dbReference>
<proteinExistence type="predicted"/>
<reference evidence="5" key="1">
    <citation type="submission" date="2018-02" db="EMBL/GenBank/DDBJ databases">
        <title>Draft genome sequencing of Rhodococcus opacus KU647198.</title>
        <authorList>
            <person name="Zheng B.-X."/>
        </authorList>
    </citation>
    <scope>NUCLEOTIDE SEQUENCE [LARGE SCALE GENOMIC DNA]</scope>
    <source>
        <strain evidence="5">04-OD7</strain>
    </source>
</reference>
<dbReference type="InterPro" id="IPR030678">
    <property type="entry name" value="Peptide/Ni-bd"/>
</dbReference>
<evidence type="ECO:0000313" key="5">
    <source>
        <dbReference type="Proteomes" id="UP000239290"/>
    </source>
</evidence>
<dbReference type="PIRSF" id="PIRSF002741">
    <property type="entry name" value="MppA"/>
    <property type="match status" value="1"/>
</dbReference>
<dbReference type="EMBL" id="PUIO01000067">
    <property type="protein sequence ID" value="PQP16073.1"/>
    <property type="molecule type" value="Genomic_DNA"/>
</dbReference>
<dbReference type="PANTHER" id="PTHR30290:SF38">
    <property type="entry name" value="D,D-DIPEPTIDE-BINDING PERIPLASMIC PROTEIN DDPA-RELATED"/>
    <property type="match status" value="1"/>
</dbReference>
<organism evidence="4 5">
    <name type="scientific">Rhodococcus opacus</name>
    <name type="common">Nocardia opaca</name>
    <dbReference type="NCBI Taxonomy" id="37919"/>
    <lineage>
        <taxon>Bacteria</taxon>
        <taxon>Bacillati</taxon>
        <taxon>Actinomycetota</taxon>
        <taxon>Actinomycetes</taxon>
        <taxon>Mycobacteriales</taxon>
        <taxon>Nocardiaceae</taxon>
        <taxon>Rhodococcus</taxon>
    </lineage>
</organism>
<dbReference type="GO" id="GO:0015833">
    <property type="term" value="P:peptide transport"/>
    <property type="evidence" value="ECO:0007669"/>
    <property type="project" value="TreeGrafter"/>
</dbReference>
<dbReference type="GO" id="GO:0043190">
    <property type="term" value="C:ATP-binding cassette (ABC) transporter complex"/>
    <property type="evidence" value="ECO:0007669"/>
    <property type="project" value="InterPro"/>
</dbReference>
<dbReference type="Gene3D" id="3.10.105.10">
    <property type="entry name" value="Dipeptide-binding Protein, Domain 3"/>
    <property type="match status" value="1"/>
</dbReference>
<dbReference type="InterPro" id="IPR000914">
    <property type="entry name" value="SBP_5_dom"/>
</dbReference>
<dbReference type="PANTHER" id="PTHR30290">
    <property type="entry name" value="PERIPLASMIC BINDING COMPONENT OF ABC TRANSPORTER"/>
    <property type="match status" value="1"/>
</dbReference>
<evidence type="ECO:0000259" key="3">
    <source>
        <dbReference type="Pfam" id="PF00496"/>
    </source>
</evidence>
<evidence type="ECO:0000256" key="1">
    <source>
        <dbReference type="ARBA" id="ARBA00022729"/>
    </source>
</evidence>
<evidence type="ECO:0000313" key="4">
    <source>
        <dbReference type="EMBL" id="PQP16073.1"/>
    </source>
</evidence>
<dbReference type="InterPro" id="IPR039424">
    <property type="entry name" value="SBP_5"/>
</dbReference>